<dbReference type="AlphaFoldDB" id="A0A2N8ZCM6"/>
<organism evidence="1 2">
    <name type="scientific">Vibrio tapetis subsp. tapetis</name>
    <dbReference type="NCBI Taxonomy" id="1671868"/>
    <lineage>
        <taxon>Bacteria</taxon>
        <taxon>Pseudomonadati</taxon>
        <taxon>Pseudomonadota</taxon>
        <taxon>Gammaproteobacteria</taxon>
        <taxon>Vibrionales</taxon>
        <taxon>Vibrionaceae</taxon>
        <taxon>Vibrio</taxon>
    </lineage>
</organism>
<name>A0A2N8ZCM6_9VIBR</name>
<proteinExistence type="predicted"/>
<keyword evidence="2" id="KW-1185">Reference proteome</keyword>
<gene>
    <name evidence="1" type="ORF">VTAP4600_A1679</name>
</gene>
<dbReference type="KEGG" id="vta:A1679"/>
<reference evidence="1 2" key="1">
    <citation type="submission" date="2017-10" db="EMBL/GenBank/DDBJ databases">
        <authorList>
            <person name="Banno H."/>
            <person name="Chua N.-H."/>
        </authorList>
    </citation>
    <scope>NUCLEOTIDE SEQUENCE [LARGE SCALE GENOMIC DNA]</scope>
    <source>
        <strain evidence="1">Vibrio tapetis CECT4600</strain>
    </source>
</reference>
<evidence type="ECO:0000313" key="2">
    <source>
        <dbReference type="Proteomes" id="UP000235828"/>
    </source>
</evidence>
<accession>A0A2N8ZCM6</accession>
<protein>
    <submittedName>
        <fullName evidence="1">Uncharacterized protein</fullName>
    </submittedName>
</protein>
<sequence>MQYYPFLFYLSFVKKRSCQELLTTVLKSNGYEPKNISSNLFWISWRYDVDTRYGES</sequence>
<dbReference type="Proteomes" id="UP000235828">
    <property type="component" value="Chromosome A"/>
</dbReference>
<evidence type="ECO:0000313" key="1">
    <source>
        <dbReference type="EMBL" id="SON49658.1"/>
    </source>
</evidence>
<dbReference type="EMBL" id="LT960611">
    <property type="protein sequence ID" value="SON49658.1"/>
    <property type="molecule type" value="Genomic_DNA"/>
</dbReference>